<organism evidence="1 2">
    <name type="scientific">Cecembia calidifontis</name>
    <dbReference type="NCBI Taxonomy" id="1187080"/>
    <lineage>
        <taxon>Bacteria</taxon>
        <taxon>Pseudomonadati</taxon>
        <taxon>Bacteroidota</taxon>
        <taxon>Cytophagia</taxon>
        <taxon>Cytophagales</taxon>
        <taxon>Cyclobacteriaceae</taxon>
        <taxon>Cecembia</taxon>
    </lineage>
</organism>
<dbReference type="Gene3D" id="3.30.460.40">
    <property type="match status" value="1"/>
</dbReference>
<proteinExistence type="predicted"/>
<accession>A0A4Q7PEA3</accession>
<dbReference type="RefSeq" id="WP_130275977.1">
    <property type="nucleotide sequence ID" value="NZ_SGXG01000001.1"/>
</dbReference>
<gene>
    <name evidence="1" type="ORF">BC751_2760</name>
</gene>
<dbReference type="AlphaFoldDB" id="A0A4Q7PEA3"/>
<protein>
    <recommendedName>
        <fullName evidence="3">Nucleotidyltransferase</fullName>
    </recommendedName>
</protein>
<evidence type="ECO:0008006" key="3">
    <source>
        <dbReference type="Google" id="ProtNLM"/>
    </source>
</evidence>
<keyword evidence="2" id="KW-1185">Reference proteome</keyword>
<dbReference type="Proteomes" id="UP000292209">
    <property type="component" value="Unassembled WGS sequence"/>
</dbReference>
<reference evidence="1 2" key="1">
    <citation type="submission" date="2019-02" db="EMBL/GenBank/DDBJ databases">
        <title>Genomic Encyclopedia of Archaeal and Bacterial Type Strains, Phase II (KMG-II): from individual species to whole genera.</title>
        <authorList>
            <person name="Goeker M."/>
        </authorList>
    </citation>
    <scope>NUCLEOTIDE SEQUENCE [LARGE SCALE GENOMIC DNA]</scope>
    <source>
        <strain evidence="1 2">DSM 21411</strain>
    </source>
</reference>
<sequence>MKTTSQSYKGLGIPYFKEVFDLLDETFKSRDIPYYLLGATAISLELLKDNIRPSRGTKDIDFAIMVSSYADYQGLIDDLKEKGFVNVTDPWTFYHKGFDIAIDILPFGEIEENNTVNFNERNIDFHVLGMHVVLSQEDLTTVYIEEKIANIPSLHGMILLKLVAWSDRPEKRENDLGDILLIIKNYYWMMSEFIIDNHTDLLEILTDDGENSQRIVASRVLGREAAKYLQQSDQLRERILQVLKKNIDDNYKSAIAKDWAVKLDQSLDYTLSLLQSFLTGIKERI</sequence>
<name>A0A4Q7PEA3_9BACT</name>
<comment type="caution">
    <text evidence="1">The sequence shown here is derived from an EMBL/GenBank/DDBJ whole genome shotgun (WGS) entry which is preliminary data.</text>
</comment>
<dbReference type="EMBL" id="SGXG01000001">
    <property type="protein sequence ID" value="RZS97162.1"/>
    <property type="molecule type" value="Genomic_DNA"/>
</dbReference>
<evidence type="ECO:0000313" key="1">
    <source>
        <dbReference type="EMBL" id="RZS97162.1"/>
    </source>
</evidence>
<evidence type="ECO:0000313" key="2">
    <source>
        <dbReference type="Proteomes" id="UP000292209"/>
    </source>
</evidence>
<dbReference type="OrthoDB" id="5918411at2"/>